<dbReference type="PANTHER" id="PTHR19303:SF16">
    <property type="entry name" value="JERKY PROTEIN HOMOLOG-LIKE"/>
    <property type="match status" value="1"/>
</dbReference>
<dbReference type="Pfam" id="PF04218">
    <property type="entry name" value="CENP-B_N"/>
    <property type="match status" value="1"/>
</dbReference>
<feature type="domain" description="HTH CENPB-type" evidence="4">
    <location>
        <begin position="72"/>
        <end position="131"/>
    </location>
</feature>
<name>A0A1B6LMH5_9HEMI</name>
<dbReference type="InterPro" id="IPR007889">
    <property type="entry name" value="HTH_Psq"/>
</dbReference>
<evidence type="ECO:0000259" key="4">
    <source>
        <dbReference type="PROSITE" id="PS51253"/>
    </source>
</evidence>
<evidence type="ECO:0000256" key="1">
    <source>
        <dbReference type="ARBA" id="ARBA00004123"/>
    </source>
</evidence>
<sequence length="131" mass="14661">MATSSKPNKRSRNVLSIESKLKIIEKLEKGETGTSLAKQFNVGKATISEIKSKKSEILKFASKLDSEDGSKKRKSMKRPQDEKLEEAMYLWFIQRRTKGEPISGPLLCEKAIQINKKLGGSADFKASTGWL</sequence>
<dbReference type="AlphaFoldDB" id="A0A1B6LMH5"/>
<dbReference type="EMBL" id="GEBQ01015283">
    <property type="protein sequence ID" value="JAT24694.1"/>
    <property type="molecule type" value="Transcribed_RNA"/>
</dbReference>
<dbReference type="SUPFAM" id="SSF46689">
    <property type="entry name" value="Homeodomain-like"/>
    <property type="match status" value="2"/>
</dbReference>
<dbReference type="InterPro" id="IPR006600">
    <property type="entry name" value="HTH_CenpB_DNA-bd_dom"/>
</dbReference>
<proteinExistence type="predicted"/>
<dbReference type="InterPro" id="IPR050863">
    <property type="entry name" value="CenT-Element_Derived"/>
</dbReference>
<comment type="subcellular location">
    <subcellularLocation>
        <location evidence="1">Nucleus</location>
    </subcellularLocation>
</comment>
<dbReference type="PROSITE" id="PS51253">
    <property type="entry name" value="HTH_CENPB"/>
    <property type="match status" value="1"/>
</dbReference>
<dbReference type="GO" id="GO:0005634">
    <property type="term" value="C:nucleus"/>
    <property type="evidence" value="ECO:0007669"/>
    <property type="project" value="UniProtKB-SubCell"/>
</dbReference>
<reference evidence="5" key="1">
    <citation type="submission" date="2015-11" db="EMBL/GenBank/DDBJ databases">
        <title>De novo transcriptome assembly of four potential Pierce s Disease insect vectors from Arizona vineyards.</title>
        <authorList>
            <person name="Tassone E.E."/>
        </authorList>
    </citation>
    <scope>NUCLEOTIDE SEQUENCE</scope>
</reference>
<dbReference type="InterPro" id="IPR009057">
    <property type="entry name" value="Homeodomain-like_sf"/>
</dbReference>
<evidence type="ECO:0000256" key="2">
    <source>
        <dbReference type="ARBA" id="ARBA00023125"/>
    </source>
</evidence>
<organism evidence="5">
    <name type="scientific">Graphocephala atropunctata</name>
    <dbReference type="NCBI Taxonomy" id="36148"/>
    <lineage>
        <taxon>Eukaryota</taxon>
        <taxon>Metazoa</taxon>
        <taxon>Ecdysozoa</taxon>
        <taxon>Arthropoda</taxon>
        <taxon>Hexapoda</taxon>
        <taxon>Insecta</taxon>
        <taxon>Pterygota</taxon>
        <taxon>Neoptera</taxon>
        <taxon>Paraneoptera</taxon>
        <taxon>Hemiptera</taxon>
        <taxon>Auchenorrhyncha</taxon>
        <taxon>Membracoidea</taxon>
        <taxon>Cicadellidae</taxon>
        <taxon>Cicadellinae</taxon>
        <taxon>Cicadellini</taxon>
        <taxon>Graphocephala</taxon>
    </lineage>
</organism>
<evidence type="ECO:0000256" key="3">
    <source>
        <dbReference type="ARBA" id="ARBA00023242"/>
    </source>
</evidence>
<accession>A0A1B6LMH5</accession>
<dbReference type="Pfam" id="PF03221">
    <property type="entry name" value="HTH_Tnp_Tc5"/>
    <property type="match status" value="1"/>
</dbReference>
<evidence type="ECO:0000313" key="5">
    <source>
        <dbReference type="EMBL" id="JAT24694.1"/>
    </source>
</evidence>
<dbReference type="Gene3D" id="1.10.10.60">
    <property type="entry name" value="Homeodomain-like"/>
    <property type="match status" value="2"/>
</dbReference>
<protein>
    <recommendedName>
        <fullName evidence="4">HTH CENPB-type domain-containing protein</fullName>
    </recommendedName>
</protein>
<dbReference type="PANTHER" id="PTHR19303">
    <property type="entry name" value="TRANSPOSON"/>
    <property type="match status" value="1"/>
</dbReference>
<dbReference type="SMART" id="SM00674">
    <property type="entry name" value="CENPB"/>
    <property type="match status" value="1"/>
</dbReference>
<keyword evidence="2" id="KW-0238">DNA-binding</keyword>
<feature type="non-terminal residue" evidence="5">
    <location>
        <position position="131"/>
    </location>
</feature>
<gene>
    <name evidence="5" type="ORF">g.43130</name>
</gene>
<keyword evidence="3" id="KW-0539">Nucleus</keyword>
<dbReference type="GO" id="GO:0003677">
    <property type="term" value="F:DNA binding"/>
    <property type="evidence" value="ECO:0007669"/>
    <property type="project" value="UniProtKB-KW"/>
</dbReference>